<comment type="caution">
    <text evidence="3">The sequence shown here is derived from an EMBL/GenBank/DDBJ whole genome shotgun (WGS) entry which is preliminary data.</text>
</comment>
<evidence type="ECO:0000313" key="4">
    <source>
        <dbReference type="Proteomes" id="UP000774750"/>
    </source>
</evidence>
<dbReference type="InterPro" id="IPR041985">
    <property type="entry name" value="Ribosomal_eL14_KOW"/>
</dbReference>
<keyword evidence="2" id="KW-0687">Ribonucleoprotein</keyword>
<dbReference type="CDD" id="cd06088">
    <property type="entry name" value="KOW_RPL14"/>
    <property type="match status" value="1"/>
</dbReference>
<reference evidence="3" key="2">
    <citation type="journal article" date="2021" name="Sci. Rep.">
        <title>The distribution of antibiotic resistance genes in chicken gut microbiota commensals.</title>
        <authorList>
            <person name="Juricova H."/>
            <person name="Matiasovicova J."/>
            <person name="Kubasova T."/>
            <person name="Cejkova D."/>
            <person name="Rychlik I."/>
        </authorList>
    </citation>
    <scope>NUCLEOTIDE SEQUENCE</scope>
    <source>
        <strain evidence="3">An559</strain>
    </source>
</reference>
<protein>
    <submittedName>
        <fullName evidence="3">KOW domain-containing RNA-binding protein</fullName>
    </submittedName>
</protein>
<keyword evidence="4" id="KW-1185">Reference proteome</keyword>
<dbReference type="AlphaFoldDB" id="A0A938X722"/>
<accession>A0A938X722</accession>
<evidence type="ECO:0000256" key="1">
    <source>
        <dbReference type="ARBA" id="ARBA00022980"/>
    </source>
</evidence>
<name>A0A938X722_9FIRM</name>
<sequence length="88" mass="10143">MVVRSMAGHDKNRFYVIVKIENESVFIADGKRRKVEDPKRKNPRHLHKTNTILTKAETETNRTLRRALHPFNYGSEENANTQGGNPLV</sequence>
<dbReference type="Proteomes" id="UP000774750">
    <property type="component" value="Unassembled WGS sequence"/>
</dbReference>
<dbReference type="GO" id="GO:1990904">
    <property type="term" value="C:ribonucleoprotein complex"/>
    <property type="evidence" value="ECO:0007669"/>
    <property type="project" value="UniProtKB-KW"/>
</dbReference>
<evidence type="ECO:0000256" key="2">
    <source>
        <dbReference type="ARBA" id="ARBA00023274"/>
    </source>
</evidence>
<dbReference type="InterPro" id="IPR008991">
    <property type="entry name" value="Translation_prot_SH3-like_sf"/>
</dbReference>
<evidence type="ECO:0000313" key="3">
    <source>
        <dbReference type="EMBL" id="MBM6921113.1"/>
    </source>
</evidence>
<dbReference type="EMBL" id="JACJKY010000011">
    <property type="protein sequence ID" value="MBM6921113.1"/>
    <property type="molecule type" value="Genomic_DNA"/>
</dbReference>
<dbReference type="GO" id="GO:0005840">
    <property type="term" value="C:ribosome"/>
    <property type="evidence" value="ECO:0007669"/>
    <property type="project" value="UniProtKB-KW"/>
</dbReference>
<reference evidence="3" key="1">
    <citation type="submission" date="2020-08" db="EMBL/GenBank/DDBJ databases">
        <authorList>
            <person name="Cejkova D."/>
            <person name="Kubasova T."/>
            <person name="Jahodarova E."/>
            <person name="Rychlik I."/>
        </authorList>
    </citation>
    <scope>NUCLEOTIDE SEQUENCE</scope>
    <source>
        <strain evidence="3">An559</strain>
    </source>
</reference>
<keyword evidence="1" id="KW-0689">Ribosomal protein</keyword>
<proteinExistence type="predicted"/>
<organism evidence="3 4">
    <name type="scientific">Merdimmobilis hominis</name>
    <dbReference type="NCBI Taxonomy" id="2897707"/>
    <lineage>
        <taxon>Bacteria</taxon>
        <taxon>Bacillati</taxon>
        <taxon>Bacillota</taxon>
        <taxon>Clostridia</taxon>
        <taxon>Eubacteriales</taxon>
        <taxon>Oscillospiraceae</taxon>
        <taxon>Merdimmobilis</taxon>
    </lineage>
</organism>
<dbReference type="SUPFAM" id="SSF50104">
    <property type="entry name" value="Translation proteins SH3-like domain"/>
    <property type="match status" value="1"/>
</dbReference>
<gene>
    <name evidence="3" type="ORF">H6A12_08100</name>
</gene>